<accession>A0AAE5WVV9</accession>
<reference evidence="1 2" key="1">
    <citation type="submission" date="2018-06" db="EMBL/GenBank/DDBJ databases">
        <title>Comparative genomics of rhizobia nodulating Arachis hypogaea in China.</title>
        <authorList>
            <person name="Li Y."/>
        </authorList>
    </citation>
    <scope>NUCLEOTIDE SEQUENCE [LARGE SCALE GENOMIC DNA]</scope>
    <source>
        <strain evidence="1 2">CCBAU 51670</strain>
    </source>
</reference>
<gene>
    <name evidence="1" type="ORF">XH91_00990</name>
</gene>
<dbReference type="RefSeq" id="WP_128948859.1">
    <property type="nucleotide sequence ID" value="NZ_CP030053.1"/>
</dbReference>
<dbReference type="KEGG" id="bgz:XH91_00990"/>
<organism evidence="1 2">
    <name type="scientific">Bradyrhizobium guangzhouense</name>
    <dbReference type="NCBI Taxonomy" id="1325095"/>
    <lineage>
        <taxon>Bacteria</taxon>
        <taxon>Pseudomonadati</taxon>
        <taxon>Pseudomonadota</taxon>
        <taxon>Alphaproteobacteria</taxon>
        <taxon>Hyphomicrobiales</taxon>
        <taxon>Nitrobacteraceae</taxon>
        <taxon>Bradyrhizobium</taxon>
    </lineage>
</organism>
<name>A0AAE5WVV9_9BRAD</name>
<protein>
    <submittedName>
        <fullName evidence="1">Uncharacterized protein</fullName>
    </submittedName>
</protein>
<dbReference type="Proteomes" id="UP000288972">
    <property type="component" value="Chromosome"/>
</dbReference>
<sequence length="85" mass="8764">MILTVEVHGDGEERHAVVAVVRILGPNKRAGRSDYAVGAVKADACDGGPASSAGCVVVGHDNQQGLWALLEHACAALRKADFTAL</sequence>
<dbReference type="AlphaFoldDB" id="A0AAE5WVV9"/>
<proteinExistence type="predicted"/>
<evidence type="ECO:0000313" key="2">
    <source>
        <dbReference type="Proteomes" id="UP000288972"/>
    </source>
</evidence>
<dbReference type="EMBL" id="CP030053">
    <property type="protein sequence ID" value="QAU44069.1"/>
    <property type="molecule type" value="Genomic_DNA"/>
</dbReference>
<evidence type="ECO:0000313" key="1">
    <source>
        <dbReference type="EMBL" id="QAU44069.1"/>
    </source>
</evidence>